<dbReference type="Proteomes" id="UP000067708">
    <property type="component" value="Chromosome"/>
</dbReference>
<keyword evidence="2" id="KW-0812">Transmembrane</keyword>
<accession>A0A060JL05</accession>
<keyword evidence="2" id="KW-0472">Membrane</keyword>
<proteinExistence type="predicted"/>
<gene>
    <name evidence="3" type="ORF">Rhola_00004590</name>
</gene>
<organism evidence="3 4">
    <name type="scientific">Rhodoluna lacicola</name>
    <dbReference type="NCBI Taxonomy" id="529884"/>
    <lineage>
        <taxon>Bacteria</taxon>
        <taxon>Bacillati</taxon>
        <taxon>Actinomycetota</taxon>
        <taxon>Actinomycetes</taxon>
        <taxon>Micrococcales</taxon>
        <taxon>Microbacteriaceae</taxon>
        <taxon>Luna cluster</taxon>
        <taxon>Luna-1 subcluster</taxon>
        <taxon>Rhodoluna</taxon>
    </lineage>
</organism>
<evidence type="ECO:0000313" key="3">
    <source>
        <dbReference type="EMBL" id="AIC47278.1"/>
    </source>
</evidence>
<name>A0A060JL05_9MICO</name>
<evidence type="ECO:0000256" key="1">
    <source>
        <dbReference type="SAM" id="MobiDB-lite"/>
    </source>
</evidence>
<feature type="transmembrane region" description="Helical" evidence="2">
    <location>
        <begin position="25"/>
        <end position="46"/>
    </location>
</feature>
<dbReference type="EMBL" id="CP007490">
    <property type="protein sequence ID" value="AIC47278.1"/>
    <property type="molecule type" value="Genomic_DNA"/>
</dbReference>
<feature type="region of interest" description="Disordered" evidence="1">
    <location>
        <begin position="114"/>
        <end position="182"/>
    </location>
</feature>
<sequence>MENNDSPYLYEKPIRTRKQSRGTRVAGLTALGLVGAVGLFGGTAIASTIVANNLTADDLTAGNLSTLNGGQILGAASPQEYSAGAQSESFDSSDLAAQAANQAVITFPVTATEPKPDSIKVQLPDPSSLSFGNTSSATPSAGSYGSSSNSWDSIGKDSAYEEREDHHDEREDDDDDNEDEDH</sequence>
<dbReference type="HOGENOM" id="CLU_1480915_0_0_11"/>
<dbReference type="STRING" id="529884.Rhola_00004590"/>
<evidence type="ECO:0000313" key="4">
    <source>
        <dbReference type="Proteomes" id="UP000067708"/>
    </source>
</evidence>
<protein>
    <submittedName>
        <fullName evidence="3">Uncharacterized protein</fullName>
    </submittedName>
</protein>
<dbReference type="AlphaFoldDB" id="A0A060JL05"/>
<evidence type="ECO:0000256" key="2">
    <source>
        <dbReference type="SAM" id="Phobius"/>
    </source>
</evidence>
<keyword evidence="2" id="KW-1133">Transmembrane helix</keyword>
<feature type="compositionally biased region" description="Acidic residues" evidence="1">
    <location>
        <begin position="170"/>
        <end position="182"/>
    </location>
</feature>
<feature type="compositionally biased region" description="Basic and acidic residues" evidence="1">
    <location>
        <begin position="154"/>
        <end position="169"/>
    </location>
</feature>
<reference evidence="3 4" key="1">
    <citation type="journal article" date="2014" name="Int. J. Syst. Evol. Microbiol.">
        <title>Rhodoluna lacicola gen. nov., sp. nov., a planktonic freshwater bacterium with stream-lined genome.</title>
        <authorList>
            <person name="Hahn M."/>
            <person name="Schmidt J."/>
            <person name="Taipale S.J."/>
            <person name="Doolittle W.F."/>
            <person name="Koll U."/>
        </authorList>
    </citation>
    <scope>NUCLEOTIDE SEQUENCE [LARGE SCALE GENOMIC DNA]</scope>
    <source>
        <strain evidence="3 4">MWH-Ta8</strain>
    </source>
</reference>
<feature type="compositionally biased region" description="Polar residues" evidence="1">
    <location>
        <begin position="125"/>
        <end position="134"/>
    </location>
</feature>
<keyword evidence="4" id="KW-1185">Reference proteome</keyword>
<dbReference type="KEGG" id="rla:Rhola_00004590"/>
<feature type="compositionally biased region" description="Low complexity" evidence="1">
    <location>
        <begin position="135"/>
        <end position="153"/>
    </location>
</feature>
<dbReference type="RefSeq" id="WP_038502083.1">
    <property type="nucleotide sequence ID" value="NZ_CP007490.1"/>
</dbReference>